<dbReference type="SUPFAM" id="SSF51569">
    <property type="entry name" value="Aldolase"/>
    <property type="match status" value="1"/>
</dbReference>
<sequence>MIKNDSVTITDVSLREYGQNIPANYLHIFIPEIRVEIALRLIDAGIRNIEILSCVHPKISPAMNEEALKKITKDLGRINGVNLITLVPNKAGYKNFLELGLGSDGYNHTMGIFFSAIEAHNIANLGRSLKETINEYKKIMRDASSHNIRIIGYVSAAFGYFEPESDVLIKPDLDELNNYIDLLLDFGADTVTLSDLQGVANKERTTQIFESILYKRTERDTDKLGYHPHHVSGKAAIANSKIAYDLGISRFDSSLGGTGGCVTGAPGNQPTEMLIHFFNESGIETSVDEKKLFSLTEMVQKELYSKIPLDKD</sequence>
<dbReference type="InterPro" id="IPR013785">
    <property type="entry name" value="Aldolase_TIM"/>
</dbReference>
<organism evidence="5">
    <name type="scientific">Candidatus Methanophaga sp. ANME-1 ERB7</name>
    <dbReference type="NCBI Taxonomy" id="2759913"/>
    <lineage>
        <taxon>Archaea</taxon>
        <taxon>Methanobacteriati</taxon>
        <taxon>Methanobacteriota</taxon>
        <taxon>Stenosarchaea group</taxon>
        <taxon>Methanomicrobia</taxon>
        <taxon>Candidatus Methanophagales</taxon>
        <taxon>Candidatus Methanophagaceae</taxon>
        <taxon>Candidatus Methanophaga</taxon>
    </lineage>
</organism>
<gene>
    <name evidence="5" type="ORF">BICGGCBA_00020</name>
</gene>
<evidence type="ECO:0000256" key="1">
    <source>
        <dbReference type="ARBA" id="ARBA00009405"/>
    </source>
</evidence>
<dbReference type="InterPro" id="IPR043594">
    <property type="entry name" value="HMGL"/>
</dbReference>
<dbReference type="GO" id="GO:0006552">
    <property type="term" value="P:L-leucine catabolic process"/>
    <property type="evidence" value="ECO:0007669"/>
    <property type="project" value="TreeGrafter"/>
</dbReference>
<accession>A0A7G9ZC50</accession>
<dbReference type="GO" id="GO:0004419">
    <property type="term" value="F:hydroxymethylglutaryl-CoA lyase activity"/>
    <property type="evidence" value="ECO:0007669"/>
    <property type="project" value="TreeGrafter"/>
</dbReference>
<dbReference type="PANTHER" id="PTHR42738">
    <property type="entry name" value="HYDROXYMETHYLGLUTARYL-COA LYASE"/>
    <property type="match status" value="1"/>
</dbReference>
<feature type="domain" description="Pyruvate carboxyltransferase" evidence="4">
    <location>
        <begin position="7"/>
        <end position="299"/>
    </location>
</feature>
<evidence type="ECO:0000313" key="5">
    <source>
        <dbReference type="EMBL" id="QNO57834.1"/>
    </source>
</evidence>
<dbReference type="EMBL" id="MT631703">
    <property type="protein sequence ID" value="QNO57834.1"/>
    <property type="molecule type" value="Genomic_DNA"/>
</dbReference>
<name>A0A7G9ZC50_9EURY</name>
<keyword evidence="5" id="KW-0808">Transferase</keyword>
<dbReference type="EC" id="2.3.3.14" evidence="5"/>
<keyword evidence="3" id="KW-0456">Lyase</keyword>
<reference evidence="5" key="1">
    <citation type="submission" date="2020-06" db="EMBL/GenBank/DDBJ databases">
        <title>Unique genomic features of the anaerobic methanotrophic archaea.</title>
        <authorList>
            <person name="Chadwick G.L."/>
            <person name="Skennerton C.T."/>
            <person name="Laso-Perez R."/>
            <person name="Leu A.O."/>
            <person name="Speth D.R."/>
            <person name="Yu H."/>
            <person name="Morgan-Lang C."/>
            <person name="Hatzenpichler R."/>
            <person name="Goudeau D."/>
            <person name="Malmstrom R."/>
            <person name="Brazelton W.J."/>
            <person name="Woyke T."/>
            <person name="Hallam S.J."/>
            <person name="Tyson G.W."/>
            <person name="Wegener G."/>
            <person name="Boetius A."/>
            <person name="Orphan V."/>
        </authorList>
    </citation>
    <scope>NUCLEOTIDE SEQUENCE</scope>
</reference>
<dbReference type="Gene3D" id="3.20.20.70">
    <property type="entry name" value="Aldolase class I"/>
    <property type="match status" value="1"/>
</dbReference>
<evidence type="ECO:0000256" key="2">
    <source>
        <dbReference type="ARBA" id="ARBA00022723"/>
    </source>
</evidence>
<dbReference type="GO" id="GO:0004410">
    <property type="term" value="F:homocitrate synthase activity"/>
    <property type="evidence" value="ECO:0007669"/>
    <property type="project" value="UniProtKB-EC"/>
</dbReference>
<dbReference type="PANTHER" id="PTHR42738:SF7">
    <property type="entry name" value="HYDROXYMETHYLGLUTARYL-COA LYASE"/>
    <property type="match status" value="1"/>
</dbReference>
<keyword evidence="2" id="KW-0479">Metal-binding</keyword>
<comment type="similarity">
    <text evidence="1">Belongs to the HMG-CoA lyase family.</text>
</comment>
<evidence type="ECO:0000256" key="3">
    <source>
        <dbReference type="ARBA" id="ARBA00023239"/>
    </source>
</evidence>
<dbReference type="GO" id="GO:0046951">
    <property type="term" value="P:ketone body biosynthetic process"/>
    <property type="evidence" value="ECO:0007669"/>
    <property type="project" value="TreeGrafter"/>
</dbReference>
<dbReference type="Pfam" id="PF00682">
    <property type="entry name" value="HMGL-like"/>
    <property type="match status" value="1"/>
</dbReference>
<dbReference type="InterPro" id="IPR000891">
    <property type="entry name" value="PYR_CT"/>
</dbReference>
<protein>
    <submittedName>
        <fullName evidence="5">Homocitrate synthase</fullName>
        <ecNumber evidence="5">2.3.3.14</ecNumber>
    </submittedName>
</protein>
<evidence type="ECO:0000259" key="4">
    <source>
        <dbReference type="Pfam" id="PF00682"/>
    </source>
</evidence>
<keyword evidence="5" id="KW-0012">Acyltransferase</keyword>
<proteinExistence type="inferred from homology"/>
<dbReference type="AlphaFoldDB" id="A0A7G9ZC50"/>
<dbReference type="GO" id="GO:0046872">
    <property type="term" value="F:metal ion binding"/>
    <property type="evidence" value="ECO:0007669"/>
    <property type="project" value="UniProtKB-KW"/>
</dbReference>